<name>A0ABR6RS33_9ENTR</name>
<dbReference type="EMBL" id="JABBJF010000006">
    <property type="protein sequence ID" value="MBC1185924.1"/>
    <property type="molecule type" value="Genomic_DNA"/>
</dbReference>
<keyword evidence="2" id="KW-1185">Reference proteome</keyword>
<comment type="caution">
    <text evidence="1">The sequence shown here is derived from an EMBL/GenBank/DDBJ whole genome shotgun (WGS) entry which is preliminary data.</text>
</comment>
<evidence type="ECO:0000313" key="1">
    <source>
        <dbReference type="EMBL" id="MBC1185924.1"/>
    </source>
</evidence>
<organism evidence="1 2">
    <name type="scientific">Kluyvera sichuanensis</name>
    <dbReference type="NCBI Taxonomy" id="2725494"/>
    <lineage>
        <taxon>Bacteria</taxon>
        <taxon>Pseudomonadati</taxon>
        <taxon>Pseudomonadota</taxon>
        <taxon>Gammaproteobacteria</taxon>
        <taxon>Enterobacterales</taxon>
        <taxon>Enterobacteriaceae</taxon>
        <taxon>Kluyvera</taxon>
    </lineage>
</organism>
<evidence type="ECO:0008006" key="3">
    <source>
        <dbReference type="Google" id="ProtNLM"/>
    </source>
</evidence>
<sequence length="602" mass="62281">MSAGTLKLTNGSTAVTGTGTTFTADMTAADVVVVTVGGTVYSLAVDSVTSDTALVLTLPFTGPTASGVAWQAVPRKTMLRVTAELNKQVTEALRFANENAINWQAVLSSPDTVNVLLPDGTTLTGFSWRKINDLLNALDVDHLDATAAQIHTDAQQVATDKAAAVQAKTDAETAKTAAVAAQGKAETAQAASETAQTAAVAAQGKAETAQTKAETAQAAAESAAASIDATKLLQKDQNLADLDDPAEGRSNLSVYSKAEIDAKPSGGGYIGQSWWHDMRSKIPDGCVAADGQQVDQSGPFADLYADVAAGNRPTTDEATWQADPTKRGCYVLNSSAGKMRLPDRNGVQSGSIKAPVLRGDGGTLTAGSVQKSGVPNLTGDFTRITPSAGPMNVDGVASGIFRRGAREATSPPTFFPAGSSGAGYPLEIDLSLGSDVYQNGLTEARMNSLAGCFVIRYAGRAQNAGSLDAMTLSARMESINTDLLAKSVATNARIGYTLLSVTNPALGSRTVLANPFGNGTPVWCMAEIFHATLQKWVTTPLTYASGTLGTSAWYAEGEGIVLKCGYVAYVQGGTTATASSQDISADYKTPSPVRIHVFKVTA</sequence>
<gene>
    <name evidence="1" type="ORF">HII27_09365</name>
</gene>
<proteinExistence type="predicted"/>
<dbReference type="Proteomes" id="UP000607331">
    <property type="component" value="Unassembled WGS sequence"/>
</dbReference>
<protein>
    <recommendedName>
        <fullName evidence="3">Tail fiber protein</fullName>
    </recommendedName>
</protein>
<evidence type="ECO:0000313" key="2">
    <source>
        <dbReference type="Proteomes" id="UP000607331"/>
    </source>
</evidence>
<dbReference type="RefSeq" id="WP_185667640.1">
    <property type="nucleotide sequence ID" value="NZ_JABBJF010000006.1"/>
</dbReference>
<reference evidence="1 2" key="1">
    <citation type="submission" date="2020-04" db="EMBL/GenBank/DDBJ databases">
        <title>The draft genome of Kluyvera sichuanensis strain SCKS090646.</title>
        <authorList>
            <person name="Wei L."/>
            <person name="Liu L."/>
            <person name="Feng Y."/>
            <person name="Zong Z."/>
        </authorList>
    </citation>
    <scope>NUCLEOTIDE SEQUENCE [LARGE SCALE GENOMIC DNA]</scope>
    <source>
        <strain evidence="1 2">090646</strain>
    </source>
</reference>
<accession>A0ABR6RS33</accession>